<sequence>MLILTIIVAFYSRTQNIYAAENGSVSENNVATNTMKFSDAKNRNDYFSDKYLNVKELINNDNIISVNGNILSFAEETLIHTNNKSLIQKEEIIRKDTLRLVMNSEESAKRLANSLQDGSVYEEGWDSSITVKLYSTIYYGRRKGIQNATFTYIKSMNGGYTISGSNGTTISSHYVRYSQTGMSEKTGSLVTQTKETGKYAASKKTWSITPPSTWVAVHTGTGGDIGCTYFMTLKRPNGYTYQAMLVNHVNGDA</sequence>
<reference evidence="1" key="1">
    <citation type="submission" date="2019-04" db="EMBL/GenBank/DDBJ databases">
        <title>Microbes associate with the intestines of laboratory mice.</title>
        <authorList>
            <person name="Navarre W."/>
            <person name="Wong E."/>
            <person name="Huang K."/>
            <person name="Tropini C."/>
            <person name="Ng K."/>
            <person name="Yu B."/>
        </authorList>
    </citation>
    <scope>NUCLEOTIDE SEQUENCE</scope>
    <source>
        <strain evidence="1">NM72_1-8</strain>
    </source>
</reference>
<evidence type="ECO:0000313" key="2">
    <source>
        <dbReference type="Proteomes" id="UP000307720"/>
    </source>
</evidence>
<organism evidence="1 2">
    <name type="scientific">Hominisplanchenecus murintestinalis</name>
    <dbReference type="NCBI Taxonomy" id="2941517"/>
    <lineage>
        <taxon>Bacteria</taxon>
        <taxon>Bacillati</taxon>
        <taxon>Bacillota</taxon>
        <taxon>Clostridia</taxon>
        <taxon>Lachnospirales</taxon>
        <taxon>Lachnospiraceae</taxon>
        <taxon>Hominisplanchenecus</taxon>
    </lineage>
</organism>
<name>A0AC61R3P6_9FIRM</name>
<dbReference type="Proteomes" id="UP000307720">
    <property type="component" value="Unassembled WGS sequence"/>
</dbReference>
<comment type="caution">
    <text evidence="1">The sequence shown here is derived from an EMBL/GenBank/DDBJ whole genome shotgun (WGS) entry which is preliminary data.</text>
</comment>
<keyword evidence="2" id="KW-1185">Reference proteome</keyword>
<protein>
    <submittedName>
        <fullName evidence="1">Uncharacterized protein</fullName>
    </submittedName>
</protein>
<dbReference type="EMBL" id="SRZB01000002">
    <property type="protein sequence ID" value="TGY00270.1"/>
    <property type="molecule type" value="Genomic_DNA"/>
</dbReference>
<evidence type="ECO:0000313" key="1">
    <source>
        <dbReference type="EMBL" id="TGY00270.1"/>
    </source>
</evidence>
<accession>A0AC61R3P6</accession>
<gene>
    <name evidence="1" type="ORF">E5357_01840</name>
</gene>
<proteinExistence type="predicted"/>